<reference evidence="2" key="1">
    <citation type="journal article" date="2014" name="Int. J. Syst. Evol. Microbiol.">
        <title>Complete genome of a new Firmicutes species belonging to the dominant human colonic microbiota ('Ruminococcus bicirculans') reveals two chromosomes and a selective capacity to utilize plant glucans.</title>
        <authorList>
            <consortium name="NISC Comparative Sequencing Program"/>
            <person name="Wegmann U."/>
            <person name="Louis P."/>
            <person name="Goesmann A."/>
            <person name="Henrissat B."/>
            <person name="Duncan S.H."/>
            <person name="Flint H.J."/>
        </authorList>
    </citation>
    <scope>NUCLEOTIDE SEQUENCE</scope>
    <source>
        <strain evidence="2">CECT 7703</strain>
    </source>
</reference>
<dbReference type="Proteomes" id="UP001180081">
    <property type="component" value="Unassembled WGS sequence"/>
</dbReference>
<reference evidence="2" key="2">
    <citation type="submission" date="2023-06" db="EMBL/GenBank/DDBJ databases">
        <authorList>
            <person name="Lucena T."/>
            <person name="Sun Q."/>
        </authorList>
    </citation>
    <scope>NUCLEOTIDE SEQUENCE</scope>
    <source>
        <strain evidence="2">CECT 7703</strain>
    </source>
</reference>
<feature type="transmembrane region" description="Helical" evidence="1">
    <location>
        <begin position="68"/>
        <end position="89"/>
    </location>
</feature>
<protein>
    <recommendedName>
        <fullName evidence="4">Holin-X, holin superfamily III</fullName>
    </recommendedName>
</protein>
<gene>
    <name evidence="2" type="ORF">QWZ03_06940</name>
</gene>
<dbReference type="RefSeq" id="WP_290332062.1">
    <property type="nucleotide sequence ID" value="NZ_JAUFPU010000005.1"/>
</dbReference>
<keyword evidence="1" id="KW-0812">Transmembrane</keyword>
<evidence type="ECO:0000256" key="1">
    <source>
        <dbReference type="SAM" id="Phobius"/>
    </source>
</evidence>
<keyword evidence="1" id="KW-0472">Membrane</keyword>
<evidence type="ECO:0000313" key="2">
    <source>
        <dbReference type="EMBL" id="MDN3576499.1"/>
    </source>
</evidence>
<sequence length="98" mass="10609">MSKTDRIDPLAGLIAQEISPAQKADRWAGRLLKLTLLLVFAGIALFILVLLVNVGVLSESLLAPVLPYWSWLAGATLATVLATLITGLLKMSYEMTEQ</sequence>
<proteinExistence type="predicted"/>
<name>A0ABT8B3B2_9NEIS</name>
<organism evidence="2 3">
    <name type="scientific">Chitinimonas viridis</name>
    <dbReference type="NCBI Taxonomy" id="664880"/>
    <lineage>
        <taxon>Bacteria</taxon>
        <taxon>Pseudomonadati</taxon>
        <taxon>Pseudomonadota</taxon>
        <taxon>Betaproteobacteria</taxon>
        <taxon>Neisseriales</taxon>
        <taxon>Chitinibacteraceae</taxon>
        <taxon>Chitinimonas</taxon>
    </lineage>
</organism>
<comment type="caution">
    <text evidence="2">The sequence shown here is derived from an EMBL/GenBank/DDBJ whole genome shotgun (WGS) entry which is preliminary data.</text>
</comment>
<feature type="transmembrane region" description="Helical" evidence="1">
    <location>
        <begin position="31"/>
        <end position="56"/>
    </location>
</feature>
<evidence type="ECO:0008006" key="4">
    <source>
        <dbReference type="Google" id="ProtNLM"/>
    </source>
</evidence>
<accession>A0ABT8B3B2</accession>
<dbReference type="EMBL" id="JAUFPU010000005">
    <property type="protein sequence ID" value="MDN3576499.1"/>
    <property type="molecule type" value="Genomic_DNA"/>
</dbReference>
<evidence type="ECO:0000313" key="3">
    <source>
        <dbReference type="Proteomes" id="UP001180081"/>
    </source>
</evidence>
<keyword evidence="1" id="KW-1133">Transmembrane helix</keyword>
<keyword evidence="3" id="KW-1185">Reference proteome</keyword>